<evidence type="ECO:0000313" key="3">
    <source>
        <dbReference type="Proteomes" id="UP000225277"/>
    </source>
</evidence>
<feature type="region of interest" description="Disordered" evidence="1">
    <location>
        <begin position="445"/>
        <end position="636"/>
    </location>
</feature>
<dbReference type="GeneID" id="35603270"/>
<feature type="compositionally biased region" description="Basic and acidic residues" evidence="1">
    <location>
        <begin position="510"/>
        <end position="530"/>
    </location>
</feature>
<dbReference type="RefSeq" id="XP_023629190.1">
    <property type="nucleotide sequence ID" value="XM_023773422.1"/>
</dbReference>
<dbReference type="Proteomes" id="UP000225277">
    <property type="component" value="Unassembled WGS sequence"/>
</dbReference>
<feature type="compositionally biased region" description="Acidic residues" evidence="1">
    <location>
        <begin position="612"/>
        <end position="623"/>
    </location>
</feature>
<dbReference type="PANTHER" id="PTHR23250:SF1">
    <property type="entry name" value="TECTONIN BETA-PROPELLER REPEAT-CONTAINING PROTEIN 1"/>
    <property type="match status" value="1"/>
</dbReference>
<organism evidence="2 3">
    <name type="scientific">Ramularia collo-cygni</name>
    <dbReference type="NCBI Taxonomy" id="112498"/>
    <lineage>
        <taxon>Eukaryota</taxon>
        <taxon>Fungi</taxon>
        <taxon>Dikarya</taxon>
        <taxon>Ascomycota</taxon>
        <taxon>Pezizomycotina</taxon>
        <taxon>Dothideomycetes</taxon>
        <taxon>Dothideomycetidae</taxon>
        <taxon>Mycosphaerellales</taxon>
        <taxon>Mycosphaerellaceae</taxon>
        <taxon>Ramularia</taxon>
    </lineage>
</organism>
<evidence type="ECO:0008006" key="4">
    <source>
        <dbReference type="Google" id="ProtNLM"/>
    </source>
</evidence>
<dbReference type="STRING" id="112498.A0A2D3UZF1"/>
<gene>
    <name evidence="2" type="ORF">RCC_08170</name>
</gene>
<feature type="compositionally biased region" description="Basic and acidic residues" evidence="1">
    <location>
        <begin position="625"/>
        <end position="635"/>
    </location>
</feature>
<evidence type="ECO:0000313" key="2">
    <source>
        <dbReference type="EMBL" id="CZT22301.1"/>
    </source>
</evidence>
<feature type="region of interest" description="Disordered" evidence="1">
    <location>
        <begin position="393"/>
        <end position="414"/>
    </location>
</feature>
<feature type="compositionally biased region" description="Polar residues" evidence="1">
    <location>
        <begin position="477"/>
        <end position="490"/>
    </location>
</feature>
<dbReference type="OrthoDB" id="72441at2759"/>
<dbReference type="AlphaFoldDB" id="A0A2D3UZF1"/>
<feature type="region of interest" description="Disordered" evidence="1">
    <location>
        <begin position="1"/>
        <end position="56"/>
    </location>
</feature>
<proteinExistence type="predicted"/>
<keyword evidence="3" id="KW-1185">Reference proteome</keyword>
<feature type="compositionally biased region" description="Basic and acidic residues" evidence="1">
    <location>
        <begin position="16"/>
        <end position="46"/>
    </location>
</feature>
<dbReference type="PANTHER" id="PTHR23250">
    <property type="entry name" value="DYSFERLIN-RELATED"/>
    <property type="match status" value="1"/>
</dbReference>
<dbReference type="EMBL" id="FJUY01000013">
    <property type="protein sequence ID" value="CZT22301.1"/>
    <property type="molecule type" value="Genomic_DNA"/>
</dbReference>
<protein>
    <recommendedName>
        <fullName evidence="4">Peroxin/Ferlin domain-containing protein</fullName>
    </recommendedName>
</protein>
<reference evidence="2 3" key="1">
    <citation type="submission" date="2016-03" db="EMBL/GenBank/DDBJ databases">
        <authorList>
            <person name="Ploux O."/>
        </authorList>
    </citation>
    <scope>NUCLEOTIDE SEQUENCE [LARGE SCALE GENOMIC DNA]</scope>
    <source>
        <strain evidence="2 3">URUG2</strain>
    </source>
</reference>
<sequence length="656" mass="73698">MSETSSLARIPSPSRIKAEHHIVLDDHTASKKPSFTHETDAERGDGDSDTPPTPGQVGLYKRLTNNSSSVRQSVRQEYNKQKYARYGQGRYHFDDAHASDSDAAEAGASSPIVGQEASAVHKGYLERAQSKAKGMVSRKRTLGKGDQQDTVIDILYENQRGMFFFGIPKYSNKSLLPADPKPWQNAQFRTSAVDIRNAQVPDPGWEWAWKGWYVDMSRDVDEEGWEYSFAFVGKGATTFAWHGTHPWFHSFVRRRRWLRMRKRKDTTHRTKEKSHELTADYFTIHPKTVRPTSIFSGQNGSIMALAKLREPVLDVEQMEITTIGELFLALKRSSVDREKIVAVRKFTNEGGDELYYLGERMEEIMGMFIFQSSRRQLLGDLISRHDKVHKEQNELAAHQHEEDEEKQKAHETAARHASNLLKAVHAADEQVKRLEYWSDQKGITDTSAAANGENGHSQPSFMNKQPARAGAPALHKAQSSYTNGQQSASDTAYEAAPDAPTRESSVFYDSESKNSKGRESSTGDDDKPPLERFTTAPESKPTLERFTTAPEGVPDDDQKSEIQVRSPTLDGVAEAAEEGQREHRNLSPTKRSKVAGRSVQIVEPAPFSPEIGESEDDLSDGDGDVINRNDTKTPDSIRQFMIQMRAPKNWIDQAFG</sequence>
<name>A0A2D3UZF1_9PEZI</name>
<feature type="compositionally biased region" description="Polar residues" evidence="1">
    <location>
        <begin position="445"/>
        <end position="463"/>
    </location>
</feature>
<evidence type="ECO:0000256" key="1">
    <source>
        <dbReference type="SAM" id="MobiDB-lite"/>
    </source>
</evidence>
<accession>A0A2D3UZF1</accession>
<dbReference type="InterPro" id="IPR051513">
    <property type="entry name" value="Tectonin_beta-prop"/>
</dbReference>